<dbReference type="Pfam" id="PF19630">
    <property type="entry name" value="DUF6134"/>
    <property type="match status" value="1"/>
</dbReference>
<dbReference type="Proteomes" id="UP000256779">
    <property type="component" value="Unassembled WGS sequence"/>
</dbReference>
<gene>
    <name evidence="1" type="ORF">C7460_103286</name>
</gene>
<dbReference type="EMBL" id="QREG01000003">
    <property type="protein sequence ID" value="REE01769.1"/>
    <property type="molecule type" value="Genomic_DNA"/>
</dbReference>
<sequence length="209" mass="23780">MLKTTALFIGFILTLTLSGQRLTYDVIRNGSSMGETLVERKITEGRVKHHLNTKTEFRILFSFKVEYDLEETFENGVLISGTSFNTLNGSVQKETKMKKLANTYELVVDGITTTVDEPQITESVGEIYFEEPFDGKEVYSAYFARYLTFEKEGDHKYSLTSPDGTNVYTYENGICTRVDITRDFASFSQVLQPELLAAVRNKKILNQTK</sequence>
<dbReference type="InterPro" id="IPR045767">
    <property type="entry name" value="DUF6134"/>
</dbReference>
<dbReference type="RefSeq" id="WP_147302860.1">
    <property type="nucleotide sequence ID" value="NZ_QREG01000003.1"/>
</dbReference>
<dbReference type="AlphaFoldDB" id="A0A3D9L7Y8"/>
<accession>A0A3D9L7Y8</accession>
<dbReference type="OrthoDB" id="1121030at2"/>
<evidence type="ECO:0000313" key="2">
    <source>
        <dbReference type="Proteomes" id="UP000256779"/>
    </source>
</evidence>
<comment type="caution">
    <text evidence="1">The sequence shown here is derived from an EMBL/GenBank/DDBJ whole genome shotgun (WGS) entry which is preliminary data.</text>
</comment>
<protein>
    <submittedName>
        <fullName evidence="1">Uncharacterized protein</fullName>
    </submittedName>
</protein>
<evidence type="ECO:0000313" key="1">
    <source>
        <dbReference type="EMBL" id="REE01769.1"/>
    </source>
</evidence>
<organism evidence="1 2">
    <name type="scientific">Marinoscillum furvescens DSM 4134</name>
    <dbReference type="NCBI Taxonomy" id="1122208"/>
    <lineage>
        <taxon>Bacteria</taxon>
        <taxon>Pseudomonadati</taxon>
        <taxon>Bacteroidota</taxon>
        <taxon>Cytophagia</taxon>
        <taxon>Cytophagales</taxon>
        <taxon>Reichenbachiellaceae</taxon>
        <taxon>Marinoscillum</taxon>
    </lineage>
</organism>
<name>A0A3D9L7Y8_MARFU</name>
<reference evidence="1 2" key="1">
    <citation type="submission" date="2018-07" db="EMBL/GenBank/DDBJ databases">
        <title>Genomic Encyclopedia of Type Strains, Phase IV (KMG-IV): sequencing the most valuable type-strain genomes for metagenomic binning, comparative biology and taxonomic classification.</title>
        <authorList>
            <person name="Goeker M."/>
        </authorList>
    </citation>
    <scope>NUCLEOTIDE SEQUENCE [LARGE SCALE GENOMIC DNA]</scope>
    <source>
        <strain evidence="1 2">DSM 4134</strain>
    </source>
</reference>
<keyword evidence="2" id="KW-1185">Reference proteome</keyword>
<proteinExistence type="predicted"/>